<name>A0AB34J7S8_PRYPA</name>
<comment type="caution">
    <text evidence="3">The sequence shown here is derived from an EMBL/GenBank/DDBJ whole genome shotgun (WGS) entry which is preliminary data.</text>
</comment>
<dbReference type="EMBL" id="JBGBPQ010000012">
    <property type="protein sequence ID" value="KAL1514621.1"/>
    <property type="molecule type" value="Genomic_DNA"/>
</dbReference>
<dbReference type="InterPro" id="IPR052654">
    <property type="entry name" value="CS_Sulfotransferase"/>
</dbReference>
<proteinExistence type="predicted"/>
<dbReference type="InterPro" id="IPR027417">
    <property type="entry name" value="P-loop_NTPase"/>
</dbReference>
<feature type="region of interest" description="Disordered" evidence="1">
    <location>
        <begin position="494"/>
        <end position="514"/>
    </location>
</feature>
<evidence type="ECO:0000313" key="4">
    <source>
        <dbReference type="Proteomes" id="UP001515480"/>
    </source>
</evidence>
<accession>A0AB34J7S8</accession>
<dbReference type="InterPro" id="IPR000863">
    <property type="entry name" value="Sulfotransferase_dom"/>
</dbReference>
<reference evidence="3 4" key="1">
    <citation type="journal article" date="2024" name="Science">
        <title>Giant polyketide synthase enzymes in the biosynthesis of giant marine polyether toxins.</title>
        <authorList>
            <person name="Fallon T.R."/>
            <person name="Shende V.V."/>
            <person name="Wierzbicki I.H."/>
            <person name="Pendleton A.L."/>
            <person name="Watervoot N.F."/>
            <person name="Auber R.P."/>
            <person name="Gonzalez D.J."/>
            <person name="Wisecaver J.H."/>
            <person name="Moore B.S."/>
        </authorList>
    </citation>
    <scope>NUCLEOTIDE SEQUENCE [LARGE SCALE GENOMIC DNA]</scope>
    <source>
        <strain evidence="3 4">12B1</strain>
    </source>
</reference>
<evidence type="ECO:0000259" key="2">
    <source>
        <dbReference type="Pfam" id="PF00685"/>
    </source>
</evidence>
<organism evidence="3 4">
    <name type="scientific">Prymnesium parvum</name>
    <name type="common">Toxic golden alga</name>
    <dbReference type="NCBI Taxonomy" id="97485"/>
    <lineage>
        <taxon>Eukaryota</taxon>
        <taxon>Haptista</taxon>
        <taxon>Haptophyta</taxon>
        <taxon>Prymnesiophyceae</taxon>
        <taxon>Prymnesiales</taxon>
        <taxon>Prymnesiaceae</taxon>
        <taxon>Prymnesium</taxon>
    </lineage>
</organism>
<dbReference type="Proteomes" id="UP001515480">
    <property type="component" value="Unassembled WGS sequence"/>
</dbReference>
<evidence type="ECO:0000313" key="3">
    <source>
        <dbReference type="EMBL" id="KAL1514621.1"/>
    </source>
</evidence>
<dbReference type="PANTHER" id="PTHR15723">
    <property type="entry name" value="CARBOHYDRATE SULFOTRANSFERASE 15"/>
    <property type="match status" value="1"/>
</dbReference>
<dbReference type="AlphaFoldDB" id="A0AB34J7S8"/>
<sequence>MAVCASALRDCFTPASSGVALGRGGAAQLQSDAQLIAQLDRPQLAAVTVLQLLRHSLGGECGALRLIHTRDWPELRLADAAAAPPDGPAPSALPALCPPRGGEAWSRLLDLRCHVPNGTSPLRLLLPPAFSACLDALARGAAGALSHLLRRFGRADRAADRAALSGRAALLRRAGLAAALRTLGARRGVEARCGALQCAAAGGAAPRRRGHPLARVAAAHLRDGGDLLPSEFDRRFRSPCWRCNLSAPSAEQLCCLPYAHILGVSKCGTTDLYARLALHPEVLPSENKGPHFWDEPHELRWYLRLYERSAARLLRGQAPRSGVLLDASSNTLTFSGIGIRGEPRPSPPLLLPQVMAWLQPALKLLVMLREPAARYYSAYTYYNRRYRIYESYGPQGPRSFGRMALADMRRFDECRRTHSARRCGRSLFYQAQQLVKGLYSLFLRDWVCSFPPPQLLVIRLEDYEAAPRVHLAAVIGFLSLSPIKGRRWERMLSRPRANAQRAGTAAGTRGPSGLPDETRALLSAFYAPFNEELAALMGGEERFLWLDRGGVRANVTFPSDS</sequence>
<keyword evidence="4" id="KW-1185">Reference proteome</keyword>
<feature type="domain" description="Sulfotransferase" evidence="2">
    <location>
        <begin position="261"/>
        <end position="481"/>
    </location>
</feature>
<dbReference type="GO" id="GO:0019319">
    <property type="term" value="P:hexose biosynthetic process"/>
    <property type="evidence" value="ECO:0007669"/>
    <property type="project" value="TreeGrafter"/>
</dbReference>
<dbReference type="Pfam" id="PF00685">
    <property type="entry name" value="Sulfotransfer_1"/>
    <property type="match status" value="1"/>
</dbReference>
<dbReference type="PANTHER" id="PTHR15723:SF0">
    <property type="entry name" value="CARBOHYDRATE SULFOTRANSFERASE 15"/>
    <property type="match status" value="1"/>
</dbReference>
<gene>
    <name evidence="3" type="ORF">AB1Y20_003715</name>
</gene>
<dbReference type="GO" id="GO:0050659">
    <property type="term" value="F:N-acetylgalactosamine 4-sulfate 6-O-sulfotransferase activity"/>
    <property type="evidence" value="ECO:0007669"/>
    <property type="project" value="TreeGrafter"/>
</dbReference>
<feature type="compositionally biased region" description="Low complexity" evidence="1">
    <location>
        <begin position="496"/>
        <end position="509"/>
    </location>
</feature>
<dbReference type="Gene3D" id="3.40.50.300">
    <property type="entry name" value="P-loop containing nucleotide triphosphate hydrolases"/>
    <property type="match status" value="1"/>
</dbReference>
<protein>
    <recommendedName>
        <fullName evidence="2">Sulfotransferase domain-containing protein</fullName>
    </recommendedName>
</protein>
<evidence type="ECO:0000256" key="1">
    <source>
        <dbReference type="SAM" id="MobiDB-lite"/>
    </source>
</evidence>
<dbReference type="SUPFAM" id="SSF52540">
    <property type="entry name" value="P-loop containing nucleoside triphosphate hydrolases"/>
    <property type="match status" value="1"/>
</dbReference>